<protein>
    <submittedName>
        <fullName evidence="2">Uncharacterized protein</fullName>
    </submittedName>
</protein>
<organism evidence="2">
    <name type="scientific">uncultured Caudovirales phage</name>
    <dbReference type="NCBI Taxonomy" id="2100421"/>
    <lineage>
        <taxon>Viruses</taxon>
        <taxon>Duplodnaviria</taxon>
        <taxon>Heunggongvirae</taxon>
        <taxon>Uroviricota</taxon>
        <taxon>Caudoviricetes</taxon>
        <taxon>Peduoviridae</taxon>
        <taxon>Maltschvirus</taxon>
        <taxon>Maltschvirus maltsch</taxon>
    </lineage>
</organism>
<feature type="region of interest" description="Disordered" evidence="1">
    <location>
        <begin position="39"/>
        <end position="59"/>
    </location>
</feature>
<sequence length="108" mass="11992">MRYFFNDVEVTEAEYKVLISKSTPDIPAKFVQVVPNVKAEPKTKSKPKKSVAKPASSGSSKIDQAIELFKNNQGLTDAQFITLFQLKLGAISKGNASIYLKKVKERTK</sequence>
<reference evidence="2" key="1">
    <citation type="submission" date="2020-05" db="EMBL/GenBank/DDBJ databases">
        <authorList>
            <person name="Chiriac C."/>
            <person name="Salcher M."/>
            <person name="Ghai R."/>
            <person name="Kavagutti S V."/>
        </authorList>
    </citation>
    <scope>NUCLEOTIDE SEQUENCE</scope>
</reference>
<proteinExistence type="predicted"/>
<gene>
    <name evidence="2" type="ORF">UFOVP242_193</name>
</gene>
<accession>A0A6J7WV55</accession>
<evidence type="ECO:0000256" key="1">
    <source>
        <dbReference type="SAM" id="MobiDB-lite"/>
    </source>
</evidence>
<dbReference type="EMBL" id="LR798294">
    <property type="protein sequence ID" value="CAB5221979.1"/>
    <property type="molecule type" value="Genomic_DNA"/>
</dbReference>
<name>A0A6J7WV55_9CAUD</name>
<evidence type="ECO:0000313" key="2">
    <source>
        <dbReference type="EMBL" id="CAB5221979.1"/>
    </source>
</evidence>